<feature type="region of interest" description="Disordered" evidence="1">
    <location>
        <begin position="175"/>
        <end position="202"/>
    </location>
</feature>
<proteinExistence type="predicted"/>
<dbReference type="Proteomes" id="UP001159363">
    <property type="component" value="Chromosome 5"/>
</dbReference>
<comment type="caution">
    <text evidence="2">The sequence shown here is derived from an EMBL/GenBank/DDBJ whole genome shotgun (WGS) entry which is preliminary data.</text>
</comment>
<evidence type="ECO:0000313" key="3">
    <source>
        <dbReference type="Proteomes" id="UP001159363"/>
    </source>
</evidence>
<sequence length="369" mass="41845">MTYYLEDRNNILIHGSFYTEEIRPTKFPDKYLVEKVLKWHNGKAYIKWWCSPARYNSWVAEGDIERTDEDGCGKRFLTISRIVEDFGGGFRRISEEDEEESLFRINIKVDNDQHCIDAIDGQQAPSSEAEADWPPCKNAPFYLKKTFEMLQKQLGDEFHWKMTRAASRLFDIPKGQHPRSSLSWPYSPKAPDQSSPKEDTQVRDELLSIQPPFSMLGTNQNRRARSIGRNSTPAALVVPSPKSPRLTKERSLIRSSTMPSVSNTSSPAFFRSWANTTILSFCIAPGVETKAEILALLKLRSSWKQAGSARTKHRVRELYSCTGVLQSSVTVHHHDGNTARLARRSDEALGVRVSVARIAFLLDPGRAPT</sequence>
<protein>
    <submittedName>
        <fullName evidence="2">Uncharacterized protein</fullName>
    </submittedName>
</protein>
<keyword evidence="3" id="KW-1185">Reference proteome</keyword>
<reference evidence="2 3" key="1">
    <citation type="submission" date="2023-02" db="EMBL/GenBank/DDBJ databases">
        <title>LHISI_Scaffold_Assembly.</title>
        <authorList>
            <person name="Stuart O.P."/>
            <person name="Cleave R."/>
            <person name="Magrath M.J.L."/>
            <person name="Mikheyev A.S."/>
        </authorList>
    </citation>
    <scope>NUCLEOTIDE SEQUENCE [LARGE SCALE GENOMIC DNA]</scope>
    <source>
        <strain evidence="2">Daus_M_001</strain>
        <tissue evidence="2">Leg muscle</tissue>
    </source>
</reference>
<dbReference type="EMBL" id="JARBHB010000006">
    <property type="protein sequence ID" value="KAJ8882091.1"/>
    <property type="molecule type" value="Genomic_DNA"/>
</dbReference>
<evidence type="ECO:0000313" key="2">
    <source>
        <dbReference type="EMBL" id="KAJ8882091.1"/>
    </source>
</evidence>
<name>A0ABQ9HCP0_9NEOP</name>
<evidence type="ECO:0000256" key="1">
    <source>
        <dbReference type="SAM" id="MobiDB-lite"/>
    </source>
</evidence>
<accession>A0ABQ9HCP0</accession>
<feature type="region of interest" description="Disordered" evidence="1">
    <location>
        <begin position="225"/>
        <end position="249"/>
    </location>
</feature>
<organism evidence="2 3">
    <name type="scientific">Dryococelus australis</name>
    <dbReference type="NCBI Taxonomy" id="614101"/>
    <lineage>
        <taxon>Eukaryota</taxon>
        <taxon>Metazoa</taxon>
        <taxon>Ecdysozoa</taxon>
        <taxon>Arthropoda</taxon>
        <taxon>Hexapoda</taxon>
        <taxon>Insecta</taxon>
        <taxon>Pterygota</taxon>
        <taxon>Neoptera</taxon>
        <taxon>Polyneoptera</taxon>
        <taxon>Phasmatodea</taxon>
        <taxon>Verophasmatodea</taxon>
        <taxon>Anareolatae</taxon>
        <taxon>Phasmatidae</taxon>
        <taxon>Eurycanthinae</taxon>
        <taxon>Dryococelus</taxon>
    </lineage>
</organism>
<gene>
    <name evidence="2" type="ORF">PR048_018579</name>
</gene>